<sequence>MTSKLSASTTVDSEVIMRKQRRLSNLIAKPKSLLLGLSLGLVLMMTELSNLINLLKVDKVPSAIIKTGRSFPFKVGVAAIISKDILKFVNTKLAQQKELEIKIVTFNGWIQPNTALKFRVIDANFFQLQSFMNNAIK</sequence>
<keyword evidence="8" id="KW-1185">Reference proteome</keyword>
<organism evidence="7 8">
    <name type="scientific">Amazonocrinis nigriterrae CENA67</name>
    <dbReference type="NCBI Taxonomy" id="2794033"/>
    <lineage>
        <taxon>Bacteria</taxon>
        <taxon>Bacillati</taxon>
        <taxon>Cyanobacteriota</taxon>
        <taxon>Cyanophyceae</taxon>
        <taxon>Nostocales</taxon>
        <taxon>Nostocaceae</taxon>
        <taxon>Amazonocrinis</taxon>
        <taxon>Amazonocrinis nigriterrae</taxon>
    </lineage>
</organism>
<dbReference type="Pfam" id="PF03180">
    <property type="entry name" value="Lipoprotein_9"/>
    <property type="match status" value="1"/>
</dbReference>
<dbReference type="RefSeq" id="WP_214662797.1">
    <property type="nucleotide sequence ID" value="NZ_JAECZC010000086.1"/>
</dbReference>
<name>A0A8J7HZG5_9NOST</name>
<dbReference type="Gene3D" id="3.40.190.10">
    <property type="entry name" value="Periplasmic binding protein-like II"/>
    <property type="match status" value="1"/>
</dbReference>
<dbReference type="InterPro" id="IPR004872">
    <property type="entry name" value="Lipoprotein_NlpA"/>
</dbReference>
<evidence type="ECO:0000256" key="6">
    <source>
        <dbReference type="ARBA" id="ARBA00023288"/>
    </source>
</evidence>
<protein>
    <submittedName>
        <fullName evidence="7">Uncharacterized protein</fullName>
    </submittedName>
</protein>
<keyword evidence="6" id="KW-0449">Lipoprotein</keyword>
<evidence type="ECO:0000256" key="2">
    <source>
        <dbReference type="ARBA" id="ARBA00008973"/>
    </source>
</evidence>
<comment type="caution">
    <text evidence="7">The sequence shown here is derived from an EMBL/GenBank/DDBJ whole genome shotgun (WGS) entry which is preliminary data.</text>
</comment>
<dbReference type="EMBL" id="JAECZC010000086">
    <property type="protein sequence ID" value="MBH8566223.1"/>
    <property type="molecule type" value="Genomic_DNA"/>
</dbReference>
<gene>
    <name evidence="7" type="ORF">I8748_29380</name>
</gene>
<evidence type="ECO:0000313" key="8">
    <source>
        <dbReference type="Proteomes" id="UP000632766"/>
    </source>
</evidence>
<dbReference type="GO" id="GO:0016020">
    <property type="term" value="C:membrane"/>
    <property type="evidence" value="ECO:0007669"/>
    <property type="project" value="UniProtKB-SubCell"/>
</dbReference>
<keyword evidence="3" id="KW-0732">Signal</keyword>
<reference evidence="7 8" key="1">
    <citation type="journal article" date="2021" name="Int. J. Syst. Evol. Microbiol.">
        <title>Amazonocrinis nigriterrae gen. nov., sp. nov., Atlanticothrix silvestris gen. nov., sp. nov. and Dendronalium phyllosphericum gen. nov., sp. nov., nostocacean cyanobacteria from Brazilian environments.</title>
        <authorList>
            <person name="Alvarenga D.O."/>
            <person name="Andreote A.P.D."/>
            <person name="Branco L.H.Z."/>
            <person name="Delbaje E."/>
            <person name="Cruz R.B."/>
            <person name="Varani A.M."/>
            <person name="Fiore M.F."/>
        </authorList>
    </citation>
    <scope>NUCLEOTIDE SEQUENCE [LARGE SCALE GENOMIC DNA]</scope>
    <source>
        <strain evidence="7 8">CENA67</strain>
    </source>
</reference>
<proteinExistence type="inferred from homology"/>
<comment type="subcellular location">
    <subcellularLocation>
        <location evidence="1">Membrane</location>
        <topology evidence="1">Lipid-anchor</topology>
    </subcellularLocation>
</comment>
<comment type="similarity">
    <text evidence="2">Belongs to the NlpA lipoprotein family.</text>
</comment>
<dbReference type="PANTHER" id="PTHR30429">
    <property type="entry name" value="D-METHIONINE-BINDING LIPOPROTEIN METQ"/>
    <property type="match status" value="1"/>
</dbReference>
<evidence type="ECO:0000256" key="3">
    <source>
        <dbReference type="ARBA" id="ARBA00022729"/>
    </source>
</evidence>
<dbReference type="AlphaFoldDB" id="A0A8J7HZG5"/>
<keyword evidence="5" id="KW-0564">Palmitate</keyword>
<evidence type="ECO:0000256" key="5">
    <source>
        <dbReference type="ARBA" id="ARBA00023139"/>
    </source>
</evidence>
<accession>A0A8J7HZG5</accession>
<dbReference type="SUPFAM" id="SSF53850">
    <property type="entry name" value="Periplasmic binding protein-like II"/>
    <property type="match status" value="1"/>
</dbReference>
<keyword evidence="4" id="KW-0472">Membrane</keyword>
<dbReference type="PANTHER" id="PTHR30429:SF1">
    <property type="entry name" value="D-METHIONINE-BINDING LIPOPROTEIN METQ-RELATED"/>
    <property type="match status" value="1"/>
</dbReference>
<evidence type="ECO:0000313" key="7">
    <source>
        <dbReference type="EMBL" id="MBH8566223.1"/>
    </source>
</evidence>
<evidence type="ECO:0000256" key="1">
    <source>
        <dbReference type="ARBA" id="ARBA00004635"/>
    </source>
</evidence>
<evidence type="ECO:0000256" key="4">
    <source>
        <dbReference type="ARBA" id="ARBA00023136"/>
    </source>
</evidence>
<dbReference type="Proteomes" id="UP000632766">
    <property type="component" value="Unassembled WGS sequence"/>
</dbReference>